<sequence>MKKYEHGGNIYDFAKTNNIDKEKIIDFSANINPLGISEKAKRAFYKSIDMVLNYPDPNYKKLKEAISLFHNVDIKYINLGNGAIELIYKTFRIIKAKKALIVSPTFVEYEKALLSVGAKVDYFVLKEDNDFEIDIDKLILLAKNYELVVICSPNNPTGKVIKKENIEELMKNATLNDYKLFLDEAFIDFYDEKNSMINRLENFDNLFILRSLTKFFAIPGLRIGYMLTANDEFTSKSKRVNIPWSINIPAEQVAIKSLEDLDYIKESKDYISKERDRVYEKLRSFNYLTPYRSYGNYIMFKSLKNIDLKKRLIKNNIMIRECSNYVGLNKNFYRIAIKKINENNKLLKLLEEIYE</sequence>
<evidence type="ECO:0000256" key="1">
    <source>
        <dbReference type="ARBA" id="ARBA00001933"/>
    </source>
</evidence>
<dbReference type="InterPro" id="IPR015424">
    <property type="entry name" value="PyrdxlP-dep_Trfase"/>
</dbReference>
<keyword evidence="12" id="KW-1185">Reference proteome</keyword>
<dbReference type="RefSeq" id="WP_338537019.1">
    <property type="nucleotide sequence ID" value="NZ_AP028654.1"/>
</dbReference>
<dbReference type="InterPro" id="IPR015421">
    <property type="entry name" value="PyrdxlP-dep_Trfase_major"/>
</dbReference>
<keyword evidence="7" id="KW-0456">Lyase</keyword>
<reference evidence="11 12" key="1">
    <citation type="submission" date="2023-08" db="EMBL/GenBank/DDBJ databases">
        <title>Helicovermis profunda gen. nov., sp. nov., a novel mesophilic, fermentative bacterium within the Bacillota from a deep-sea hydrothermal vent chimney.</title>
        <authorList>
            <person name="Miyazaki U."/>
            <person name="Mizutani D."/>
            <person name="Hashimoto Y."/>
            <person name="Tame A."/>
            <person name="Sawayama S."/>
            <person name="Miyazaki J."/>
            <person name="Takai K."/>
            <person name="Nakagawa S."/>
        </authorList>
    </citation>
    <scope>NUCLEOTIDE SEQUENCE [LARGE SCALE GENOMIC DNA]</scope>
    <source>
        <strain evidence="11 12">S502</strain>
    </source>
</reference>
<evidence type="ECO:0000313" key="11">
    <source>
        <dbReference type="EMBL" id="BEP28713.1"/>
    </source>
</evidence>
<dbReference type="GO" id="GO:0030170">
    <property type="term" value="F:pyridoxal phosphate binding"/>
    <property type="evidence" value="ECO:0007669"/>
    <property type="project" value="InterPro"/>
</dbReference>
<dbReference type="PROSITE" id="PS00105">
    <property type="entry name" value="AA_TRANSFER_CLASS_1"/>
    <property type="match status" value="1"/>
</dbReference>
<name>A0AAU9EGY0_9FIRM</name>
<dbReference type="InterPro" id="IPR005860">
    <property type="entry name" value="CobD"/>
</dbReference>
<dbReference type="GO" id="GO:0009236">
    <property type="term" value="P:cobalamin biosynthetic process"/>
    <property type="evidence" value="ECO:0007669"/>
    <property type="project" value="UniProtKB-KW"/>
</dbReference>
<organism evidence="11 12">
    <name type="scientific">Helicovermis profundi</name>
    <dbReference type="NCBI Taxonomy" id="3065157"/>
    <lineage>
        <taxon>Bacteria</taxon>
        <taxon>Bacillati</taxon>
        <taxon>Bacillota</taxon>
        <taxon>Clostridia</taxon>
        <taxon>Helicovermis</taxon>
    </lineage>
</organism>
<evidence type="ECO:0000256" key="3">
    <source>
        <dbReference type="ARBA" id="ARBA00004953"/>
    </source>
</evidence>
<keyword evidence="6" id="KW-0663">Pyridoxal phosphate</keyword>
<evidence type="ECO:0000256" key="9">
    <source>
        <dbReference type="ARBA" id="ARBA00048531"/>
    </source>
</evidence>
<evidence type="ECO:0000313" key="12">
    <source>
        <dbReference type="Proteomes" id="UP001321786"/>
    </source>
</evidence>
<evidence type="ECO:0000256" key="2">
    <source>
        <dbReference type="ARBA" id="ARBA00003444"/>
    </source>
</evidence>
<dbReference type="Gene3D" id="3.90.1150.10">
    <property type="entry name" value="Aspartate Aminotransferase, domain 1"/>
    <property type="match status" value="1"/>
</dbReference>
<gene>
    <name evidence="11" type="primary">cobD</name>
    <name evidence="11" type="ORF">HLPR_10440</name>
</gene>
<comment type="cofactor">
    <cofactor evidence="1">
        <name>pyridoxal 5'-phosphate</name>
        <dbReference type="ChEBI" id="CHEBI:597326"/>
    </cofactor>
</comment>
<dbReference type="GO" id="GO:0048472">
    <property type="term" value="F:threonine-phosphate decarboxylase activity"/>
    <property type="evidence" value="ECO:0007669"/>
    <property type="project" value="UniProtKB-EC"/>
</dbReference>
<dbReference type="PANTHER" id="PTHR42885:SF1">
    <property type="entry name" value="THREONINE-PHOSPHATE DECARBOXYLASE"/>
    <property type="match status" value="1"/>
</dbReference>
<dbReference type="EC" id="4.1.1.81" evidence="4"/>
<keyword evidence="5" id="KW-0169">Cobalamin biosynthesis</keyword>
<comment type="function">
    <text evidence="2">Decarboxylates L-threonine-O-3-phosphate to yield (R)-1-amino-2-propanol O-2-phosphate, the precursor for the linkage between the nucleotide loop and the corrin ring in cobalamin.</text>
</comment>
<dbReference type="Proteomes" id="UP001321786">
    <property type="component" value="Chromosome"/>
</dbReference>
<proteinExistence type="predicted"/>
<dbReference type="Pfam" id="PF00155">
    <property type="entry name" value="Aminotran_1_2"/>
    <property type="match status" value="1"/>
</dbReference>
<dbReference type="AlphaFoldDB" id="A0AAU9EGY0"/>
<evidence type="ECO:0000256" key="7">
    <source>
        <dbReference type="ARBA" id="ARBA00023239"/>
    </source>
</evidence>
<dbReference type="PANTHER" id="PTHR42885">
    <property type="entry name" value="HISTIDINOL-PHOSPHATE AMINOTRANSFERASE-RELATED"/>
    <property type="match status" value="1"/>
</dbReference>
<evidence type="ECO:0000259" key="10">
    <source>
        <dbReference type="Pfam" id="PF00155"/>
    </source>
</evidence>
<evidence type="ECO:0000256" key="6">
    <source>
        <dbReference type="ARBA" id="ARBA00022898"/>
    </source>
</evidence>
<feature type="domain" description="Aminotransferase class I/classII large" evidence="10">
    <location>
        <begin position="23"/>
        <end position="346"/>
    </location>
</feature>
<protein>
    <recommendedName>
        <fullName evidence="4">threonine-phosphate decarboxylase</fullName>
        <ecNumber evidence="4">4.1.1.81</ecNumber>
    </recommendedName>
    <alternativeName>
        <fullName evidence="8">L-threonine-O-3-phosphate decarboxylase</fullName>
    </alternativeName>
</protein>
<evidence type="ECO:0000256" key="5">
    <source>
        <dbReference type="ARBA" id="ARBA00022573"/>
    </source>
</evidence>
<comment type="pathway">
    <text evidence="3">Cofactor biosynthesis; adenosylcobalamin biosynthesis.</text>
</comment>
<comment type="catalytic activity">
    <reaction evidence="9">
        <text>O-phospho-L-threonine + H(+) = (R)-1-aminopropan-2-yl phosphate + CO2</text>
        <dbReference type="Rhea" id="RHEA:11492"/>
        <dbReference type="ChEBI" id="CHEBI:15378"/>
        <dbReference type="ChEBI" id="CHEBI:16526"/>
        <dbReference type="ChEBI" id="CHEBI:58563"/>
        <dbReference type="ChEBI" id="CHEBI:58675"/>
        <dbReference type="EC" id="4.1.1.81"/>
    </reaction>
</comment>
<accession>A0AAU9EGY0</accession>
<evidence type="ECO:0000256" key="8">
    <source>
        <dbReference type="ARBA" id="ARBA00029996"/>
    </source>
</evidence>
<dbReference type="CDD" id="cd00609">
    <property type="entry name" value="AAT_like"/>
    <property type="match status" value="1"/>
</dbReference>
<dbReference type="Gene3D" id="3.40.640.10">
    <property type="entry name" value="Type I PLP-dependent aspartate aminotransferase-like (Major domain)"/>
    <property type="match status" value="1"/>
</dbReference>
<dbReference type="NCBIfam" id="TIGR01140">
    <property type="entry name" value="L_thr_O3P_dcar"/>
    <property type="match status" value="1"/>
</dbReference>
<dbReference type="InterPro" id="IPR004838">
    <property type="entry name" value="NHTrfase_class1_PyrdxlP-BS"/>
</dbReference>
<dbReference type="KEGG" id="hprf:HLPR_10440"/>
<dbReference type="InterPro" id="IPR015422">
    <property type="entry name" value="PyrdxlP-dep_Trfase_small"/>
</dbReference>
<evidence type="ECO:0000256" key="4">
    <source>
        <dbReference type="ARBA" id="ARBA00012285"/>
    </source>
</evidence>
<dbReference type="SUPFAM" id="SSF53383">
    <property type="entry name" value="PLP-dependent transferases"/>
    <property type="match status" value="1"/>
</dbReference>
<dbReference type="InterPro" id="IPR004839">
    <property type="entry name" value="Aminotransferase_I/II_large"/>
</dbReference>
<dbReference type="EMBL" id="AP028654">
    <property type="protein sequence ID" value="BEP28713.1"/>
    <property type="molecule type" value="Genomic_DNA"/>
</dbReference>